<proteinExistence type="predicted"/>
<protein>
    <submittedName>
        <fullName evidence="1">Uncharacterized protein</fullName>
    </submittedName>
</protein>
<comment type="caution">
    <text evidence="1">The sequence shown here is derived from an EMBL/GenBank/DDBJ whole genome shotgun (WGS) entry which is preliminary data.</text>
</comment>
<dbReference type="RefSeq" id="WP_176007568.1">
    <property type="nucleotide sequence ID" value="NZ_JABWMI010000040.1"/>
</dbReference>
<evidence type="ECO:0000313" key="1">
    <source>
        <dbReference type="EMBL" id="NYA72758.1"/>
    </source>
</evidence>
<dbReference type="EMBL" id="JACBJI010000018">
    <property type="protein sequence ID" value="NYA72758.1"/>
    <property type="molecule type" value="Genomic_DNA"/>
</dbReference>
<accession>A0A7Y8Y558</accession>
<reference evidence="1 2" key="1">
    <citation type="submission" date="2020-07" db="EMBL/GenBank/DDBJ databases">
        <authorList>
            <person name="Sun Q."/>
        </authorList>
    </citation>
    <scope>NUCLEOTIDE SEQUENCE [LARGE SCALE GENOMIC DNA]</scope>
    <source>
        <strain evidence="1 2">MAH-1</strain>
    </source>
</reference>
<dbReference type="Proteomes" id="UP000535020">
    <property type="component" value="Unassembled WGS sequence"/>
</dbReference>
<name>A0A7Y8Y558_9FLAO</name>
<gene>
    <name evidence="1" type="ORF">HZF10_17655</name>
</gene>
<evidence type="ECO:0000313" key="2">
    <source>
        <dbReference type="Proteomes" id="UP000535020"/>
    </source>
</evidence>
<dbReference type="AlphaFoldDB" id="A0A7Y8Y558"/>
<sequence>MNINEPELRFPTQKARIELASELNLEYHDGMQDWEWEVAKSDEVERYISHYRTLNDEDKKFALMEIIIQAVTDQKSKLEFEKYWNVVKDYLIKGFKIHAYSVYYWSCFDYENIDDCWEVTPYMRNLWNNCNVG</sequence>
<keyword evidence="2" id="KW-1185">Reference proteome</keyword>
<organism evidence="1 2">
    <name type="scientific">Flavobacterium agri</name>
    <dbReference type="NCBI Taxonomy" id="2743471"/>
    <lineage>
        <taxon>Bacteria</taxon>
        <taxon>Pseudomonadati</taxon>
        <taxon>Bacteroidota</taxon>
        <taxon>Flavobacteriia</taxon>
        <taxon>Flavobacteriales</taxon>
        <taxon>Flavobacteriaceae</taxon>
        <taxon>Flavobacterium</taxon>
    </lineage>
</organism>